<comment type="caution">
    <text evidence="10">The sequence shown here is derived from an EMBL/GenBank/DDBJ whole genome shotgun (WGS) entry which is preliminary data.</text>
</comment>
<keyword evidence="5 8" id="KW-0812">Transmembrane</keyword>
<dbReference type="Gene3D" id="1.20.81.30">
    <property type="entry name" value="Type II secretion system (T2SS), domain F"/>
    <property type="match status" value="2"/>
</dbReference>
<feature type="transmembrane region" description="Helical" evidence="8">
    <location>
        <begin position="205"/>
        <end position="235"/>
    </location>
</feature>
<name>A0A0G0DXJ4_9BACT</name>
<evidence type="ECO:0000313" key="10">
    <source>
        <dbReference type="EMBL" id="KKP59872.1"/>
    </source>
</evidence>
<proteinExistence type="inferred from homology"/>
<evidence type="ECO:0000259" key="9">
    <source>
        <dbReference type="Pfam" id="PF00482"/>
    </source>
</evidence>
<sequence length="409" mass="45804">MPQFSYKALDSNKKVIEGNLAAKNKEEAAQDLNKKNLSPLLIKEVSESITFSGKLPEIEKITFCRYLSVMLSSGLSLSEGIEVLYRESKNPLMRKILGDMRYSLEQGQELSTVFTRYPEVFEPYFLTLVRAGEMSGKLAEVFKYLETQLRSDYSMKSKIKGALLYPTIIFMAMIGIGTMMFFFVLPQIGKVFLSLKLPLPAITKWLFTVSISLSKQMVPILLGAILTVAAIFFALKKPQVRNLLFFFIRPLPLVRNLIKKIDLARFTRIFSTLLKSAVPITEALAISLKSLSWYEFRQLSEFFPEEIRKGKSLSSVFKKQSVFPSLVIQMIAAGEKTGTLDLALSDLATFYEEEVEDELKNLAQIIEPVLMLLVGIAVGAMILSVIAPIYSVVGSFQQAAGGPVNQVPR</sequence>
<feature type="domain" description="Type II secretion system protein GspF" evidence="9">
    <location>
        <begin position="266"/>
        <end position="388"/>
    </location>
</feature>
<dbReference type="InterPro" id="IPR042094">
    <property type="entry name" value="T2SS_GspF_sf"/>
</dbReference>
<gene>
    <name evidence="10" type="ORF">UR52_C0002G0100</name>
</gene>
<organism evidence="10 11">
    <name type="scientific">Candidatus Gottesmanbacteria bacterium GW2011_GWA1_34_13</name>
    <dbReference type="NCBI Taxonomy" id="1618434"/>
    <lineage>
        <taxon>Bacteria</taxon>
        <taxon>Candidatus Gottesmaniibacteriota</taxon>
    </lineage>
</organism>
<dbReference type="PANTHER" id="PTHR30012">
    <property type="entry name" value="GENERAL SECRETION PATHWAY PROTEIN"/>
    <property type="match status" value="1"/>
</dbReference>
<evidence type="ECO:0000256" key="3">
    <source>
        <dbReference type="ARBA" id="ARBA00022475"/>
    </source>
</evidence>
<dbReference type="Pfam" id="PF00482">
    <property type="entry name" value="T2SSF"/>
    <property type="match status" value="2"/>
</dbReference>
<feature type="transmembrane region" description="Helical" evidence="8">
    <location>
        <begin position="369"/>
        <end position="390"/>
    </location>
</feature>
<dbReference type="EMBL" id="LBPN01000002">
    <property type="protein sequence ID" value="KKP59872.1"/>
    <property type="molecule type" value="Genomic_DNA"/>
</dbReference>
<dbReference type="STRING" id="1618434.UR52_C0002G0100"/>
<evidence type="ECO:0000256" key="4">
    <source>
        <dbReference type="ARBA" id="ARBA00022519"/>
    </source>
</evidence>
<keyword evidence="7 8" id="KW-0472">Membrane</keyword>
<keyword evidence="6 8" id="KW-1133">Transmembrane helix</keyword>
<evidence type="ECO:0000256" key="7">
    <source>
        <dbReference type="ARBA" id="ARBA00023136"/>
    </source>
</evidence>
<protein>
    <submittedName>
        <fullName evidence="10">Type IV pilus assembly protein PilC</fullName>
    </submittedName>
</protein>
<accession>A0A0G0DXJ4</accession>
<evidence type="ECO:0000256" key="6">
    <source>
        <dbReference type="ARBA" id="ARBA00022989"/>
    </source>
</evidence>
<comment type="similarity">
    <text evidence="2">Belongs to the GSP F family.</text>
</comment>
<comment type="subcellular location">
    <subcellularLocation>
        <location evidence="1">Cell inner membrane</location>
        <topology evidence="1">Multi-pass membrane protein</topology>
    </subcellularLocation>
</comment>
<dbReference type="PRINTS" id="PR00812">
    <property type="entry name" value="BCTERIALGSPF"/>
</dbReference>
<feature type="domain" description="Type II secretion system protein GspF" evidence="9">
    <location>
        <begin position="63"/>
        <end position="186"/>
    </location>
</feature>
<evidence type="ECO:0000313" key="11">
    <source>
        <dbReference type="Proteomes" id="UP000034176"/>
    </source>
</evidence>
<dbReference type="AlphaFoldDB" id="A0A0G0DXJ4"/>
<evidence type="ECO:0000256" key="8">
    <source>
        <dbReference type="SAM" id="Phobius"/>
    </source>
</evidence>
<reference evidence="10 11" key="1">
    <citation type="journal article" date="2015" name="Nature">
        <title>rRNA introns, odd ribosomes, and small enigmatic genomes across a large radiation of phyla.</title>
        <authorList>
            <person name="Brown C.T."/>
            <person name="Hug L.A."/>
            <person name="Thomas B.C."/>
            <person name="Sharon I."/>
            <person name="Castelle C.J."/>
            <person name="Singh A."/>
            <person name="Wilkins M.J."/>
            <person name="Williams K.H."/>
            <person name="Banfield J.F."/>
        </authorList>
    </citation>
    <scope>NUCLEOTIDE SEQUENCE [LARGE SCALE GENOMIC DNA]</scope>
</reference>
<feature type="transmembrane region" description="Helical" evidence="8">
    <location>
        <begin position="163"/>
        <end position="185"/>
    </location>
</feature>
<evidence type="ECO:0000256" key="5">
    <source>
        <dbReference type="ARBA" id="ARBA00022692"/>
    </source>
</evidence>
<dbReference type="FunFam" id="1.20.81.30:FF:000001">
    <property type="entry name" value="Type II secretion system protein F"/>
    <property type="match status" value="1"/>
</dbReference>
<keyword evidence="3" id="KW-1003">Cell membrane</keyword>
<keyword evidence="4" id="KW-0997">Cell inner membrane</keyword>
<dbReference type="GO" id="GO:0005886">
    <property type="term" value="C:plasma membrane"/>
    <property type="evidence" value="ECO:0007669"/>
    <property type="project" value="UniProtKB-SubCell"/>
</dbReference>
<dbReference type="InterPro" id="IPR018076">
    <property type="entry name" value="T2SS_GspF_dom"/>
</dbReference>
<dbReference type="PANTHER" id="PTHR30012:SF0">
    <property type="entry name" value="TYPE II SECRETION SYSTEM PROTEIN F-RELATED"/>
    <property type="match status" value="1"/>
</dbReference>
<evidence type="ECO:0000256" key="2">
    <source>
        <dbReference type="ARBA" id="ARBA00005745"/>
    </source>
</evidence>
<dbReference type="InterPro" id="IPR003004">
    <property type="entry name" value="GspF/PilC"/>
</dbReference>
<evidence type="ECO:0000256" key="1">
    <source>
        <dbReference type="ARBA" id="ARBA00004429"/>
    </source>
</evidence>
<dbReference type="Proteomes" id="UP000034176">
    <property type="component" value="Unassembled WGS sequence"/>
</dbReference>